<dbReference type="InterPro" id="IPR000648">
    <property type="entry name" value="Oxysterol-bd"/>
</dbReference>
<protein>
    <recommendedName>
        <fullName evidence="7">Oxysterol-binding protein</fullName>
    </recommendedName>
</protein>
<feature type="chain" id="PRO_5034486188" description="Oxysterol-binding protein" evidence="4">
    <location>
        <begin position="27"/>
        <end position="410"/>
    </location>
</feature>
<keyword evidence="4" id="KW-0732">Signal</keyword>
<organism evidence="5 6">
    <name type="scientific">Circinella minor</name>
    <dbReference type="NCBI Taxonomy" id="1195481"/>
    <lineage>
        <taxon>Eukaryota</taxon>
        <taxon>Fungi</taxon>
        <taxon>Fungi incertae sedis</taxon>
        <taxon>Mucoromycota</taxon>
        <taxon>Mucoromycotina</taxon>
        <taxon>Mucoromycetes</taxon>
        <taxon>Mucorales</taxon>
        <taxon>Lichtheimiaceae</taxon>
        <taxon>Circinella</taxon>
    </lineage>
</organism>
<dbReference type="AlphaFoldDB" id="A0A8H7VI75"/>
<feature type="compositionally biased region" description="Basic and acidic residues" evidence="3">
    <location>
        <begin position="347"/>
        <end position="364"/>
    </location>
</feature>
<dbReference type="EMBL" id="JAEPRB010000298">
    <property type="protein sequence ID" value="KAG2217433.1"/>
    <property type="molecule type" value="Genomic_DNA"/>
</dbReference>
<dbReference type="Gene3D" id="1.10.287.2720">
    <property type="match status" value="1"/>
</dbReference>
<evidence type="ECO:0000256" key="4">
    <source>
        <dbReference type="SAM" id="SignalP"/>
    </source>
</evidence>
<dbReference type="OrthoDB" id="14833at2759"/>
<dbReference type="Proteomes" id="UP000646827">
    <property type="component" value="Unassembled WGS sequence"/>
</dbReference>
<dbReference type="PANTHER" id="PTHR10972:SF184">
    <property type="entry name" value="OXYSTEROL-BINDING PROTEIN HOMOLOG 4-RELATED"/>
    <property type="match status" value="1"/>
</dbReference>
<evidence type="ECO:0000256" key="1">
    <source>
        <dbReference type="ARBA" id="ARBA00008842"/>
    </source>
</evidence>
<comment type="similarity">
    <text evidence="1 2">Belongs to the OSBP family.</text>
</comment>
<evidence type="ECO:0000313" key="6">
    <source>
        <dbReference type="Proteomes" id="UP000646827"/>
    </source>
</evidence>
<name>A0A8H7VI75_9FUNG</name>
<sequence>YTPFSFFLFLFLLLQKYFNIMSRAEGEVNNVDKIPVEQKGAFHQFLKSLATFSGDLSSLACPAFLLAPVSLIEYSKYRTQHPELFTAITESDDEMQRMLAMVKWYISSLNASFSSRVPEGEWEKKPYNPVLGEQYFMTWGEVDGCGETDVTCEQVSHHPPITGFYIHNKKAGISLNGHNGQKTRFSSTSLICEQVGQSLLTLHNRDNESYLFTSPPLTVNGIWYAAPYIELTGNAYIQSSTGFYATIEFSSRGWISGEKNHFKCYIRKNAGNPKEYLFKVEGQWSGKSNITPYGTKQSSFFLDVNEGELAPMKDKEIEEMDGMETRRIWQKVSDAIRSGDTQTASVEKSKVENKQRAERKEREEQGTEWVPKYFTWESNHPTIFSLQRMLASALKNKYDPPNAGNWVYKQ</sequence>
<dbReference type="SUPFAM" id="SSF144000">
    <property type="entry name" value="Oxysterol-binding protein-like"/>
    <property type="match status" value="1"/>
</dbReference>
<dbReference type="PROSITE" id="PS01013">
    <property type="entry name" value="OSBP"/>
    <property type="match status" value="1"/>
</dbReference>
<gene>
    <name evidence="5" type="ORF">INT45_000707</name>
</gene>
<dbReference type="Pfam" id="PF01237">
    <property type="entry name" value="Oxysterol_BP"/>
    <property type="match status" value="2"/>
</dbReference>
<accession>A0A8H7VI75</accession>
<dbReference type="GO" id="GO:0008142">
    <property type="term" value="F:oxysterol binding"/>
    <property type="evidence" value="ECO:0007669"/>
    <property type="project" value="TreeGrafter"/>
</dbReference>
<comment type="caution">
    <text evidence="5">The sequence shown here is derived from an EMBL/GenBank/DDBJ whole genome shotgun (WGS) entry which is preliminary data.</text>
</comment>
<dbReference type="GO" id="GO:0005829">
    <property type="term" value="C:cytosol"/>
    <property type="evidence" value="ECO:0007669"/>
    <property type="project" value="TreeGrafter"/>
</dbReference>
<dbReference type="Gene3D" id="2.40.160.120">
    <property type="match status" value="1"/>
</dbReference>
<feature type="signal peptide" evidence="4">
    <location>
        <begin position="1"/>
        <end position="26"/>
    </location>
</feature>
<dbReference type="Gene3D" id="6.10.250.1430">
    <property type="match status" value="1"/>
</dbReference>
<evidence type="ECO:0008006" key="7">
    <source>
        <dbReference type="Google" id="ProtNLM"/>
    </source>
</evidence>
<proteinExistence type="inferred from homology"/>
<dbReference type="Gene3D" id="3.30.70.3490">
    <property type="match status" value="1"/>
</dbReference>
<feature type="region of interest" description="Disordered" evidence="3">
    <location>
        <begin position="339"/>
        <end position="364"/>
    </location>
</feature>
<evidence type="ECO:0000256" key="3">
    <source>
        <dbReference type="SAM" id="MobiDB-lite"/>
    </source>
</evidence>
<dbReference type="InterPro" id="IPR037239">
    <property type="entry name" value="OSBP_sf"/>
</dbReference>
<dbReference type="PANTHER" id="PTHR10972">
    <property type="entry name" value="OXYSTEROL-BINDING PROTEIN-RELATED"/>
    <property type="match status" value="1"/>
</dbReference>
<feature type="non-terminal residue" evidence="5">
    <location>
        <position position="1"/>
    </location>
</feature>
<dbReference type="InterPro" id="IPR018494">
    <property type="entry name" value="Oxysterol-bd_CS"/>
</dbReference>
<evidence type="ECO:0000313" key="5">
    <source>
        <dbReference type="EMBL" id="KAG2217433.1"/>
    </source>
</evidence>
<reference evidence="5 6" key="1">
    <citation type="submission" date="2020-12" db="EMBL/GenBank/DDBJ databases">
        <title>Metabolic potential, ecology and presence of endohyphal bacteria is reflected in genomic diversity of Mucoromycotina.</title>
        <authorList>
            <person name="Muszewska A."/>
            <person name="Okrasinska A."/>
            <person name="Steczkiewicz K."/>
            <person name="Drgas O."/>
            <person name="Orlowska M."/>
            <person name="Perlinska-Lenart U."/>
            <person name="Aleksandrzak-Piekarczyk T."/>
            <person name="Szatraj K."/>
            <person name="Zielenkiewicz U."/>
            <person name="Pilsyk S."/>
            <person name="Malc E."/>
            <person name="Mieczkowski P."/>
            <person name="Kruszewska J.S."/>
            <person name="Biernat P."/>
            <person name="Pawlowska J."/>
        </authorList>
    </citation>
    <scope>NUCLEOTIDE SEQUENCE [LARGE SCALE GENOMIC DNA]</scope>
    <source>
        <strain evidence="5 6">CBS 142.35</strain>
    </source>
</reference>
<evidence type="ECO:0000256" key="2">
    <source>
        <dbReference type="RuleBase" id="RU003844"/>
    </source>
</evidence>
<keyword evidence="6" id="KW-1185">Reference proteome</keyword>
<dbReference type="GO" id="GO:0016020">
    <property type="term" value="C:membrane"/>
    <property type="evidence" value="ECO:0007669"/>
    <property type="project" value="TreeGrafter"/>
</dbReference>